<evidence type="ECO:0000313" key="3">
    <source>
        <dbReference type="Proteomes" id="UP001139461"/>
    </source>
</evidence>
<dbReference type="SUPFAM" id="SSF63825">
    <property type="entry name" value="YWTD domain"/>
    <property type="match status" value="1"/>
</dbReference>
<dbReference type="Proteomes" id="UP001139461">
    <property type="component" value="Unassembled WGS sequence"/>
</dbReference>
<keyword evidence="1" id="KW-0732">Signal</keyword>
<keyword evidence="3" id="KW-1185">Reference proteome</keyword>
<evidence type="ECO:0000313" key="2">
    <source>
        <dbReference type="EMBL" id="MCG2419011.1"/>
    </source>
</evidence>
<feature type="signal peptide" evidence="1">
    <location>
        <begin position="1"/>
        <end position="18"/>
    </location>
</feature>
<feature type="chain" id="PRO_5040901395" description="LVIVD repeat-containing protein" evidence="1">
    <location>
        <begin position="19"/>
        <end position="248"/>
    </location>
</feature>
<proteinExistence type="predicted"/>
<name>A0A9X1QW36_9FLAO</name>
<protein>
    <recommendedName>
        <fullName evidence="4">LVIVD repeat-containing protein</fullName>
    </recommendedName>
</protein>
<accession>A0A9X1QW36</accession>
<dbReference type="PROSITE" id="PS51257">
    <property type="entry name" value="PROKAR_LIPOPROTEIN"/>
    <property type="match status" value="1"/>
</dbReference>
<dbReference type="Pfam" id="PF08309">
    <property type="entry name" value="LVIVD"/>
    <property type="match status" value="3"/>
</dbReference>
<dbReference type="AlphaFoldDB" id="A0A9X1QW36"/>
<dbReference type="InterPro" id="IPR013211">
    <property type="entry name" value="LVIVD"/>
</dbReference>
<evidence type="ECO:0000256" key="1">
    <source>
        <dbReference type="SAM" id="SignalP"/>
    </source>
</evidence>
<reference evidence="2" key="1">
    <citation type="submission" date="2021-09" db="EMBL/GenBank/DDBJ databases">
        <title>Genome of Aequorivita sp. strain F47161.</title>
        <authorList>
            <person name="Wang Y."/>
        </authorList>
    </citation>
    <scope>NUCLEOTIDE SEQUENCE</scope>
    <source>
        <strain evidence="2">F47161</strain>
    </source>
</reference>
<organism evidence="2 3">
    <name type="scientific">Aequorivita vitellina</name>
    <dbReference type="NCBI Taxonomy" id="2874475"/>
    <lineage>
        <taxon>Bacteria</taxon>
        <taxon>Pseudomonadati</taxon>
        <taxon>Bacteroidota</taxon>
        <taxon>Flavobacteriia</taxon>
        <taxon>Flavobacteriales</taxon>
        <taxon>Flavobacteriaceae</taxon>
        <taxon>Aequorivita</taxon>
    </lineage>
</organism>
<sequence>MKKVVFLFFTVALTIACSQDGNNSSSNEMMSNGDGQGGSLARFAMLGDYLYTVDEYGLNVYNIATPADPVFVNNVPIGFRIETLFNYKEYLYIGSQNGMFIYSVSNPEFPSYLADVQHFTSCDPVVANATMAFVTLWSELNCGTTLNQLEIYDITDVVNPTLLSVRNLTHPKGLGLYGDYLIVCDDEIKVFDISDPTNSVLVHNINRLAFDVIIQHDLLIAIGQNGIYQYQLNQNNIADTSELSVINF</sequence>
<dbReference type="EMBL" id="JAIRBA010000013">
    <property type="protein sequence ID" value="MCG2419011.1"/>
    <property type="molecule type" value="Genomic_DNA"/>
</dbReference>
<dbReference type="RefSeq" id="WP_237602800.1">
    <property type="nucleotide sequence ID" value="NZ_JAIRBA010000013.1"/>
</dbReference>
<gene>
    <name evidence="2" type="ORF">K8089_08240</name>
</gene>
<evidence type="ECO:0008006" key="4">
    <source>
        <dbReference type="Google" id="ProtNLM"/>
    </source>
</evidence>
<comment type="caution">
    <text evidence="2">The sequence shown here is derived from an EMBL/GenBank/DDBJ whole genome shotgun (WGS) entry which is preliminary data.</text>
</comment>